<comment type="caution">
    <text evidence="2">The sequence shown here is derived from an EMBL/GenBank/DDBJ whole genome shotgun (WGS) entry which is preliminary data.</text>
</comment>
<evidence type="ECO:0000256" key="1">
    <source>
        <dbReference type="SAM" id="MobiDB-lite"/>
    </source>
</evidence>
<dbReference type="Proteomes" id="UP000523007">
    <property type="component" value="Unassembled WGS sequence"/>
</dbReference>
<proteinExistence type="predicted"/>
<evidence type="ECO:0000313" key="2">
    <source>
        <dbReference type="EMBL" id="MBB4932243.1"/>
    </source>
</evidence>
<protein>
    <recommendedName>
        <fullName evidence="4">Lipoprotein</fullName>
    </recommendedName>
</protein>
<name>A0A7W7RIL9_9ACTN</name>
<keyword evidence="3" id="KW-1185">Reference proteome</keyword>
<feature type="region of interest" description="Disordered" evidence="1">
    <location>
        <begin position="26"/>
        <end position="54"/>
    </location>
</feature>
<dbReference type="AlphaFoldDB" id="A0A7W7RIL9"/>
<reference evidence="2 3" key="1">
    <citation type="submission" date="2020-08" db="EMBL/GenBank/DDBJ databases">
        <title>Sequencing the genomes of 1000 actinobacteria strains.</title>
        <authorList>
            <person name="Klenk H.-P."/>
        </authorList>
    </citation>
    <scope>NUCLEOTIDE SEQUENCE [LARGE SCALE GENOMIC DNA]</scope>
    <source>
        <strain evidence="2 3">DSM 102030</strain>
    </source>
</reference>
<organism evidence="2 3">
    <name type="scientific">Lipingzhangella halophila</name>
    <dbReference type="NCBI Taxonomy" id="1783352"/>
    <lineage>
        <taxon>Bacteria</taxon>
        <taxon>Bacillati</taxon>
        <taxon>Actinomycetota</taxon>
        <taxon>Actinomycetes</taxon>
        <taxon>Streptosporangiales</taxon>
        <taxon>Nocardiopsidaceae</taxon>
        <taxon>Lipingzhangella</taxon>
    </lineage>
</organism>
<evidence type="ECO:0000313" key="3">
    <source>
        <dbReference type="Proteomes" id="UP000523007"/>
    </source>
</evidence>
<dbReference type="PROSITE" id="PS51257">
    <property type="entry name" value="PROKAR_LIPOPROTEIN"/>
    <property type="match status" value="1"/>
</dbReference>
<gene>
    <name evidence="2" type="ORF">F4561_003063</name>
</gene>
<evidence type="ECO:0008006" key="4">
    <source>
        <dbReference type="Google" id="ProtNLM"/>
    </source>
</evidence>
<accession>A0A7W7RIL9</accession>
<sequence>MISVRRDDLRIPVLVAAVGVLVSCSPGGAPQEEPSPDPAETMTQSPEELQEGFETQSGLVIPSDAENLEIEGKYLGGERPYYELRFETTRGGAEVFCTAENLGTYRDEDGPTDEEYEVFSVREDAEDIDMIVECTGGHPSKGNVNREALVVFPEEGLKNPDGEPDGEDAAVVYGYTVELPNS</sequence>
<dbReference type="EMBL" id="JACHJT010000001">
    <property type="protein sequence ID" value="MBB4932243.1"/>
    <property type="molecule type" value="Genomic_DNA"/>
</dbReference>
<dbReference type="RefSeq" id="WP_184579547.1">
    <property type="nucleotide sequence ID" value="NZ_JACHJT010000001.1"/>
</dbReference>
<feature type="compositionally biased region" description="Polar residues" evidence="1">
    <location>
        <begin position="41"/>
        <end position="54"/>
    </location>
</feature>